<dbReference type="Pfam" id="PF00583">
    <property type="entry name" value="Acetyltransf_1"/>
    <property type="match status" value="1"/>
</dbReference>
<accession>A0ABW5XJQ4</accession>
<evidence type="ECO:0000256" key="2">
    <source>
        <dbReference type="ARBA" id="ARBA00023315"/>
    </source>
</evidence>
<dbReference type="PANTHER" id="PTHR43877">
    <property type="entry name" value="AMINOALKYLPHOSPHONATE N-ACETYLTRANSFERASE-RELATED-RELATED"/>
    <property type="match status" value="1"/>
</dbReference>
<dbReference type="PANTHER" id="PTHR43877:SF2">
    <property type="entry name" value="AMINOALKYLPHOSPHONATE N-ACETYLTRANSFERASE-RELATED"/>
    <property type="match status" value="1"/>
</dbReference>
<feature type="domain" description="N-acetyltransferase" evidence="3">
    <location>
        <begin position="6"/>
        <end position="175"/>
    </location>
</feature>
<dbReference type="GO" id="GO:0016746">
    <property type="term" value="F:acyltransferase activity"/>
    <property type="evidence" value="ECO:0007669"/>
    <property type="project" value="UniProtKB-KW"/>
</dbReference>
<dbReference type="InterPro" id="IPR050832">
    <property type="entry name" value="Bact_Acetyltransf"/>
</dbReference>
<dbReference type="InterPro" id="IPR016181">
    <property type="entry name" value="Acyl_CoA_acyltransferase"/>
</dbReference>
<protein>
    <submittedName>
        <fullName evidence="4">GNAT family N-acetyltransferase</fullName>
        <ecNumber evidence="4">2.3.1.-</ecNumber>
    </submittedName>
</protein>
<keyword evidence="1 4" id="KW-0808">Transferase</keyword>
<keyword evidence="2 4" id="KW-0012">Acyltransferase</keyword>
<evidence type="ECO:0000313" key="5">
    <source>
        <dbReference type="Proteomes" id="UP001597601"/>
    </source>
</evidence>
<reference evidence="5" key="1">
    <citation type="journal article" date="2019" name="Int. J. Syst. Evol. Microbiol.">
        <title>The Global Catalogue of Microorganisms (GCM) 10K type strain sequencing project: providing services to taxonomists for standard genome sequencing and annotation.</title>
        <authorList>
            <consortium name="The Broad Institute Genomics Platform"/>
            <consortium name="The Broad Institute Genome Sequencing Center for Infectious Disease"/>
            <person name="Wu L."/>
            <person name="Ma J."/>
        </authorList>
    </citation>
    <scope>NUCLEOTIDE SEQUENCE [LARGE SCALE GENOMIC DNA]</scope>
    <source>
        <strain evidence="5">KCTC 52232</strain>
    </source>
</reference>
<dbReference type="EMBL" id="JBHUON010000003">
    <property type="protein sequence ID" value="MFD2863810.1"/>
    <property type="molecule type" value="Genomic_DNA"/>
</dbReference>
<evidence type="ECO:0000313" key="4">
    <source>
        <dbReference type="EMBL" id="MFD2863810.1"/>
    </source>
</evidence>
<sequence>MINNNINVQSVSRTQLAELTYISRKTFLDAFAHMNNPDDLTAFLTNHLTNESLSIEMADPNSEFYFAMEDSGPIAYLKVNTGDAQTELKHNDGLEIERIYVLKNHQGKKLGHRLIAEAIKMARQKDKTYVWLGVWERNADAIRFYQHNGFAIFDKHEFKIGNDNQTDLMMKLKLD</sequence>
<dbReference type="Proteomes" id="UP001597601">
    <property type="component" value="Unassembled WGS sequence"/>
</dbReference>
<dbReference type="EC" id="2.3.1.-" evidence="4"/>
<comment type="caution">
    <text evidence="4">The sequence shown here is derived from an EMBL/GenBank/DDBJ whole genome shotgun (WGS) entry which is preliminary data.</text>
</comment>
<name>A0ABW5XJQ4_9SPHI</name>
<dbReference type="RefSeq" id="WP_377123709.1">
    <property type="nucleotide sequence ID" value="NZ_JBHUHN010000001.1"/>
</dbReference>
<dbReference type="PROSITE" id="PS51186">
    <property type="entry name" value="GNAT"/>
    <property type="match status" value="1"/>
</dbReference>
<proteinExistence type="predicted"/>
<dbReference type="CDD" id="cd04301">
    <property type="entry name" value="NAT_SF"/>
    <property type="match status" value="1"/>
</dbReference>
<dbReference type="InterPro" id="IPR000182">
    <property type="entry name" value="GNAT_dom"/>
</dbReference>
<evidence type="ECO:0000259" key="3">
    <source>
        <dbReference type="PROSITE" id="PS51186"/>
    </source>
</evidence>
<evidence type="ECO:0000256" key="1">
    <source>
        <dbReference type="ARBA" id="ARBA00022679"/>
    </source>
</evidence>
<gene>
    <name evidence="4" type="ORF">ACFSYC_03835</name>
</gene>
<dbReference type="Gene3D" id="3.40.630.30">
    <property type="match status" value="1"/>
</dbReference>
<keyword evidence="5" id="KW-1185">Reference proteome</keyword>
<dbReference type="SUPFAM" id="SSF55729">
    <property type="entry name" value="Acyl-CoA N-acyltransferases (Nat)"/>
    <property type="match status" value="1"/>
</dbReference>
<organism evidence="4 5">
    <name type="scientific">Mucilaginibacter antarcticus</name>
    <dbReference type="NCBI Taxonomy" id="1855725"/>
    <lineage>
        <taxon>Bacteria</taxon>
        <taxon>Pseudomonadati</taxon>
        <taxon>Bacteroidota</taxon>
        <taxon>Sphingobacteriia</taxon>
        <taxon>Sphingobacteriales</taxon>
        <taxon>Sphingobacteriaceae</taxon>
        <taxon>Mucilaginibacter</taxon>
    </lineage>
</organism>